<protein>
    <submittedName>
        <fullName evidence="2">Quinol monooxygenase YgiN</fullName>
    </submittedName>
</protein>
<dbReference type="InterPro" id="IPR007138">
    <property type="entry name" value="ABM_dom"/>
</dbReference>
<comment type="caution">
    <text evidence="2">The sequence shown here is derived from an EMBL/GenBank/DDBJ whole genome shotgun (WGS) entry which is preliminary data.</text>
</comment>
<keyword evidence="2" id="KW-0560">Oxidoreductase</keyword>
<dbReference type="InterPro" id="IPR011008">
    <property type="entry name" value="Dimeric_a/b-barrel"/>
</dbReference>
<feature type="domain" description="ABM" evidence="1">
    <location>
        <begin position="3"/>
        <end position="94"/>
    </location>
</feature>
<reference evidence="2 3" key="1">
    <citation type="submission" date="2018-06" db="EMBL/GenBank/DDBJ databases">
        <title>Genomic Encyclopedia of Archaeal and Bacterial Type Strains, Phase II (KMG-II): from individual species to whole genera.</title>
        <authorList>
            <person name="Goeker M."/>
        </authorList>
    </citation>
    <scope>NUCLEOTIDE SEQUENCE [LARGE SCALE GENOMIC DNA]</scope>
    <source>
        <strain evidence="2 3">DSM 23857</strain>
    </source>
</reference>
<dbReference type="Proteomes" id="UP000249547">
    <property type="component" value="Unassembled WGS sequence"/>
</dbReference>
<dbReference type="Gene3D" id="3.30.70.100">
    <property type="match status" value="1"/>
</dbReference>
<dbReference type="AlphaFoldDB" id="A0A327QUE5"/>
<dbReference type="PANTHER" id="PTHR33336">
    <property type="entry name" value="QUINOL MONOOXYGENASE YGIN-RELATED"/>
    <property type="match status" value="1"/>
</dbReference>
<organism evidence="2 3">
    <name type="scientific">Chitinophaga skermanii</name>
    <dbReference type="NCBI Taxonomy" id="331697"/>
    <lineage>
        <taxon>Bacteria</taxon>
        <taxon>Pseudomonadati</taxon>
        <taxon>Bacteroidota</taxon>
        <taxon>Chitinophagia</taxon>
        <taxon>Chitinophagales</taxon>
        <taxon>Chitinophagaceae</taxon>
        <taxon>Chitinophaga</taxon>
    </lineage>
</organism>
<dbReference type="PROSITE" id="PS51725">
    <property type="entry name" value="ABM"/>
    <property type="match status" value="1"/>
</dbReference>
<sequence>MHIYLTAFIKAAPGKEAALKDFLLNMVSESKKEAACLRYDLQEEVGQPGSFIFHELWESEEGLTAHNSTPHIKAFAAEAPNLLGAPVQIIKGHLVTK</sequence>
<name>A0A327QUE5_9BACT</name>
<keyword evidence="3" id="KW-1185">Reference proteome</keyword>
<dbReference type="EMBL" id="QLLL01000004">
    <property type="protein sequence ID" value="RAJ05367.1"/>
    <property type="molecule type" value="Genomic_DNA"/>
</dbReference>
<dbReference type="OrthoDB" id="9806189at2"/>
<dbReference type="PANTHER" id="PTHR33336:SF3">
    <property type="entry name" value="ABM DOMAIN-CONTAINING PROTEIN"/>
    <property type="match status" value="1"/>
</dbReference>
<keyword evidence="2" id="KW-0503">Monooxygenase</keyword>
<evidence type="ECO:0000313" key="3">
    <source>
        <dbReference type="Proteomes" id="UP000249547"/>
    </source>
</evidence>
<accession>A0A327QUE5</accession>
<dbReference type="Pfam" id="PF03992">
    <property type="entry name" value="ABM"/>
    <property type="match status" value="1"/>
</dbReference>
<gene>
    <name evidence="2" type="ORF">LX64_02524</name>
</gene>
<proteinExistence type="predicted"/>
<evidence type="ECO:0000259" key="1">
    <source>
        <dbReference type="PROSITE" id="PS51725"/>
    </source>
</evidence>
<dbReference type="RefSeq" id="WP_111597961.1">
    <property type="nucleotide sequence ID" value="NZ_QLLL01000004.1"/>
</dbReference>
<dbReference type="SUPFAM" id="SSF54909">
    <property type="entry name" value="Dimeric alpha+beta barrel"/>
    <property type="match status" value="1"/>
</dbReference>
<dbReference type="GO" id="GO:0004497">
    <property type="term" value="F:monooxygenase activity"/>
    <property type="evidence" value="ECO:0007669"/>
    <property type="project" value="UniProtKB-KW"/>
</dbReference>
<evidence type="ECO:0000313" key="2">
    <source>
        <dbReference type="EMBL" id="RAJ05367.1"/>
    </source>
</evidence>
<dbReference type="InterPro" id="IPR050744">
    <property type="entry name" value="AI-2_Isomerase_LsrG"/>
</dbReference>